<protein>
    <recommendedName>
        <fullName evidence="2">DNA-directed DNA polymerase</fullName>
        <ecNumber evidence="2">2.7.7.7</ecNumber>
    </recommendedName>
</protein>
<dbReference type="GO" id="GO:0003677">
    <property type="term" value="F:DNA binding"/>
    <property type="evidence" value="ECO:0007669"/>
    <property type="project" value="InterPro"/>
</dbReference>
<dbReference type="GO" id="GO:0005524">
    <property type="term" value="F:ATP binding"/>
    <property type="evidence" value="ECO:0007669"/>
    <property type="project" value="UniProtKB-KW"/>
</dbReference>
<dbReference type="SUPFAM" id="SSF48019">
    <property type="entry name" value="post-AAA+ oligomerization domain-like"/>
    <property type="match status" value="1"/>
</dbReference>
<dbReference type="STRING" id="1123382.SAMN02745221_01977"/>
<dbReference type="InterPro" id="IPR008921">
    <property type="entry name" value="DNA_pol3_clamp-load_cplx_C"/>
</dbReference>
<keyword evidence="10" id="KW-0239">DNA-directed DNA polymerase</keyword>
<evidence type="ECO:0000256" key="4">
    <source>
        <dbReference type="ARBA" id="ARBA00022695"/>
    </source>
</evidence>
<dbReference type="InterPro" id="IPR003593">
    <property type="entry name" value="AAA+_ATPase"/>
</dbReference>
<keyword evidence="9" id="KW-0067">ATP-binding</keyword>
<dbReference type="CDD" id="cd00009">
    <property type="entry name" value="AAA"/>
    <property type="match status" value="1"/>
</dbReference>
<dbReference type="PANTHER" id="PTHR11669:SF0">
    <property type="entry name" value="PROTEIN STICHEL-LIKE 2"/>
    <property type="match status" value="1"/>
</dbReference>
<dbReference type="InterPro" id="IPR012763">
    <property type="entry name" value="DNA_pol_III_sug/sutau_N"/>
</dbReference>
<dbReference type="Gene3D" id="1.20.272.10">
    <property type="match status" value="1"/>
</dbReference>
<keyword evidence="4" id="KW-0548">Nucleotidyltransferase</keyword>
<evidence type="ECO:0000256" key="10">
    <source>
        <dbReference type="ARBA" id="ARBA00022932"/>
    </source>
</evidence>
<dbReference type="Gene3D" id="3.40.50.300">
    <property type="entry name" value="P-loop containing nucleotide triphosphate hydrolases"/>
    <property type="match status" value="1"/>
</dbReference>
<dbReference type="Pfam" id="PF13177">
    <property type="entry name" value="DNA_pol3_delta2"/>
    <property type="match status" value="1"/>
</dbReference>
<dbReference type="InterPro" id="IPR022754">
    <property type="entry name" value="DNA_pol_III_gamma-3"/>
</dbReference>
<evidence type="ECO:0000256" key="12">
    <source>
        <dbReference type="SAM" id="MobiDB-lite"/>
    </source>
</evidence>
<dbReference type="AlphaFoldDB" id="A0A1M5R9C0"/>
<keyword evidence="8" id="KW-0862">Zinc</keyword>
<keyword evidence="7" id="KW-0547">Nucleotide-binding</keyword>
<dbReference type="InterPro" id="IPR050238">
    <property type="entry name" value="DNA_Rep/Repair_Clamp_Loader"/>
</dbReference>
<dbReference type="FunFam" id="1.10.8.60:FF:000013">
    <property type="entry name" value="DNA polymerase III subunit gamma/tau"/>
    <property type="match status" value="1"/>
</dbReference>
<gene>
    <name evidence="14" type="ORF">SAMN02745221_01977</name>
</gene>
<evidence type="ECO:0000256" key="3">
    <source>
        <dbReference type="ARBA" id="ARBA00022679"/>
    </source>
</evidence>
<dbReference type="RefSeq" id="WP_073093318.1">
    <property type="nucleotide sequence ID" value="NZ_FQWY01000045.1"/>
</dbReference>
<dbReference type="PANTHER" id="PTHR11669">
    <property type="entry name" value="REPLICATION FACTOR C / DNA POLYMERASE III GAMMA-TAU SUBUNIT"/>
    <property type="match status" value="1"/>
</dbReference>
<dbReference type="Pfam" id="PF20964">
    <property type="entry name" value="DnaX_C"/>
    <property type="match status" value="1"/>
</dbReference>
<evidence type="ECO:0000256" key="2">
    <source>
        <dbReference type="ARBA" id="ARBA00012417"/>
    </source>
</evidence>
<keyword evidence="5" id="KW-0235">DNA replication</keyword>
<evidence type="ECO:0000259" key="13">
    <source>
        <dbReference type="SMART" id="SM00382"/>
    </source>
</evidence>
<dbReference type="Pfam" id="PF22608">
    <property type="entry name" value="DNAX_ATPase_lid"/>
    <property type="match status" value="1"/>
</dbReference>
<dbReference type="SMART" id="SM00382">
    <property type="entry name" value="AAA"/>
    <property type="match status" value="1"/>
</dbReference>
<dbReference type="InterPro" id="IPR001270">
    <property type="entry name" value="ClpA/B"/>
</dbReference>
<dbReference type="Pfam" id="PF12169">
    <property type="entry name" value="DNA_pol3_gamma3"/>
    <property type="match status" value="1"/>
</dbReference>
<dbReference type="GO" id="GO:0006261">
    <property type="term" value="P:DNA-templated DNA replication"/>
    <property type="evidence" value="ECO:0007669"/>
    <property type="project" value="TreeGrafter"/>
</dbReference>
<dbReference type="PRINTS" id="PR00300">
    <property type="entry name" value="CLPPROTEASEA"/>
</dbReference>
<comment type="catalytic activity">
    <reaction evidence="11">
        <text>DNA(n) + a 2'-deoxyribonucleoside 5'-triphosphate = DNA(n+1) + diphosphate</text>
        <dbReference type="Rhea" id="RHEA:22508"/>
        <dbReference type="Rhea" id="RHEA-COMP:17339"/>
        <dbReference type="Rhea" id="RHEA-COMP:17340"/>
        <dbReference type="ChEBI" id="CHEBI:33019"/>
        <dbReference type="ChEBI" id="CHEBI:61560"/>
        <dbReference type="ChEBI" id="CHEBI:173112"/>
        <dbReference type="EC" id="2.7.7.7"/>
    </reaction>
</comment>
<organism evidence="14 15">
    <name type="scientific">Thermosyntropha lipolytica DSM 11003</name>
    <dbReference type="NCBI Taxonomy" id="1123382"/>
    <lineage>
        <taxon>Bacteria</taxon>
        <taxon>Bacillati</taxon>
        <taxon>Bacillota</taxon>
        <taxon>Clostridia</taxon>
        <taxon>Eubacteriales</taxon>
        <taxon>Syntrophomonadaceae</taxon>
        <taxon>Thermosyntropha</taxon>
    </lineage>
</organism>
<dbReference type="InterPro" id="IPR027417">
    <property type="entry name" value="P-loop_NTPase"/>
</dbReference>
<dbReference type="NCBIfam" id="TIGR02397">
    <property type="entry name" value="dnaX_nterm"/>
    <property type="match status" value="1"/>
</dbReference>
<dbReference type="Gene3D" id="1.10.8.60">
    <property type="match status" value="1"/>
</dbReference>
<name>A0A1M5R9C0_9FIRM</name>
<evidence type="ECO:0000256" key="8">
    <source>
        <dbReference type="ARBA" id="ARBA00022833"/>
    </source>
</evidence>
<evidence type="ECO:0000256" key="5">
    <source>
        <dbReference type="ARBA" id="ARBA00022705"/>
    </source>
</evidence>
<dbReference type="FunFam" id="3.40.50.300:FF:000014">
    <property type="entry name" value="DNA polymerase III subunit gamma/tau"/>
    <property type="match status" value="1"/>
</dbReference>
<keyword evidence="6" id="KW-0479">Metal-binding</keyword>
<dbReference type="SUPFAM" id="SSF52540">
    <property type="entry name" value="P-loop containing nucleoside triphosphate hydrolases"/>
    <property type="match status" value="1"/>
</dbReference>
<keyword evidence="15" id="KW-1185">Reference proteome</keyword>
<evidence type="ECO:0000313" key="14">
    <source>
        <dbReference type="EMBL" id="SHH22944.1"/>
    </source>
</evidence>
<dbReference type="GO" id="GO:0009360">
    <property type="term" value="C:DNA polymerase III complex"/>
    <property type="evidence" value="ECO:0007669"/>
    <property type="project" value="InterPro"/>
</dbReference>
<dbReference type="Proteomes" id="UP000242329">
    <property type="component" value="Unassembled WGS sequence"/>
</dbReference>
<feature type="region of interest" description="Disordered" evidence="12">
    <location>
        <begin position="368"/>
        <end position="395"/>
    </location>
</feature>
<feature type="domain" description="AAA+ ATPase" evidence="13">
    <location>
        <begin position="37"/>
        <end position="178"/>
    </location>
</feature>
<dbReference type="GO" id="GO:0003887">
    <property type="term" value="F:DNA-directed DNA polymerase activity"/>
    <property type="evidence" value="ECO:0007669"/>
    <property type="project" value="UniProtKB-KW"/>
</dbReference>
<dbReference type="InterPro" id="IPR048448">
    <property type="entry name" value="DnaX-like_C"/>
</dbReference>
<evidence type="ECO:0000256" key="7">
    <source>
        <dbReference type="ARBA" id="ARBA00022741"/>
    </source>
</evidence>
<reference evidence="15" key="1">
    <citation type="submission" date="2016-11" db="EMBL/GenBank/DDBJ databases">
        <authorList>
            <person name="Varghese N."/>
            <person name="Submissions S."/>
        </authorList>
    </citation>
    <scope>NUCLEOTIDE SEQUENCE [LARGE SCALE GENOMIC DNA]</scope>
    <source>
        <strain evidence="15">DSM 11003</strain>
    </source>
</reference>
<dbReference type="EMBL" id="FQWY01000045">
    <property type="protein sequence ID" value="SHH22944.1"/>
    <property type="molecule type" value="Genomic_DNA"/>
</dbReference>
<evidence type="ECO:0000313" key="15">
    <source>
        <dbReference type="Proteomes" id="UP000242329"/>
    </source>
</evidence>
<comment type="similarity">
    <text evidence="1">Belongs to the DnaX/STICHEL family.</text>
</comment>
<dbReference type="CDD" id="cd18137">
    <property type="entry name" value="HLD_clamp_pol_III_gamma_tau"/>
    <property type="match status" value="1"/>
</dbReference>
<evidence type="ECO:0000256" key="11">
    <source>
        <dbReference type="ARBA" id="ARBA00049244"/>
    </source>
</evidence>
<dbReference type="EC" id="2.7.7.7" evidence="2"/>
<sequence>MSYLALYRVHRPQRFEEVVGQDKIVKALQNALREDRLSHAYLFAGPRGTGKTSIAKIVAKAVNCESPKEGEPCNQCASCRDINNGTFMDVVEIDAASNRGIDEMRDLREKVRILPAQGKRKVYIIDEVHMLTTEAFNALLKTLEEPPSHVIFILATTEPQRIPATIKSRCQIYYFRRLTLEEIAGRLKKVSEAYGMDWEEDALYLVARRANGGLRDALSIMDQVYAYKGERITKQDVLDVLGVVDDVFLAHLLDAVLSRDMKRVIEMLGQALNEGKEAQQLARETVFYLRDLLLYKHLGDKADFYVVTGDNVHFLEEQKGKVDQDALLKALRIMMNSVERLKFSEGNRFLLEMAFLEMMDILSSSPGKLVEGEDEMTGDKKPASGKSKTPVKEKARDEGEKVLWQKILAGVKEKKIPTHALLSQGKFIGIKDDVIYIGFKKGYRFHKERMEERGNREILEEVLAKIFKKPLEIQFIFLDDDQYNDIMVKKAIEYFGEDVVQIRD</sequence>
<dbReference type="GO" id="GO:0046872">
    <property type="term" value="F:metal ion binding"/>
    <property type="evidence" value="ECO:0007669"/>
    <property type="project" value="UniProtKB-KW"/>
</dbReference>
<evidence type="ECO:0000256" key="9">
    <source>
        <dbReference type="ARBA" id="ARBA00022840"/>
    </source>
</evidence>
<proteinExistence type="inferred from homology"/>
<evidence type="ECO:0000256" key="6">
    <source>
        <dbReference type="ARBA" id="ARBA00022723"/>
    </source>
</evidence>
<dbReference type="NCBIfam" id="NF004046">
    <property type="entry name" value="PRK05563.1"/>
    <property type="match status" value="1"/>
</dbReference>
<accession>A0A1M5R9C0</accession>
<evidence type="ECO:0000256" key="1">
    <source>
        <dbReference type="ARBA" id="ARBA00006360"/>
    </source>
</evidence>
<keyword evidence="3" id="KW-0808">Transferase</keyword>
<dbReference type="InterPro" id="IPR045085">
    <property type="entry name" value="HLD_clamp_pol_III_gamma_tau"/>
</dbReference>
<dbReference type="OrthoDB" id="9810148at2"/>